<evidence type="ECO:0000313" key="2">
    <source>
        <dbReference type="Proteomes" id="UP000053800"/>
    </source>
</evidence>
<sequence length="64" mass="6742">TGKLVPFTLNWGSSHTGDISTSFAYDLPIGPTSGNTRDADHKNAAVGSHSVQSAQAFIVKLKKL</sequence>
<proteinExistence type="predicted"/>
<evidence type="ECO:0000313" key="1">
    <source>
        <dbReference type="EMBL" id="KIR58763.1"/>
    </source>
</evidence>
<gene>
    <name evidence="1" type="ORF">I314_05175</name>
</gene>
<dbReference type="Proteomes" id="UP000053800">
    <property type="component" value="Unassembled WGS sequence"/>
</dbReference>
<dbReference type="EMBL" id="KN848903">
    <property type="protein sequence ID" value="KIR58763.1"/>
    <property type="molecule type" value="Genomic_DNA"/>
</dbReference>
<name>A0ABR5B5A5_CRYGA</name>
<protein>
    <submittedName>
        <fullName evidence="1">Uncharacterized protein</fullName>
    </submittedName>
</protein>
<feature type="non-terminal residue" evidence="1">
    <location>
        <position position="1"/>
    </location>
</feature>
<reference evidence="1 2" key="1">
    <citation type="submission" date="2015-01" db="EMBL/GenBank/DDBJ databases">
        <title>The Genome Sequence of Cryptococcus gattii CA1873.</title>
        <authorList>
            <consortium name="The Broad Institute Genomics Platform"/>
            <person name="Cuomo C."/>
            <person name="Litvintseva A."/>
            <person name="Chen Y."/>
            <person name="Heitman J."/>
            <person name="Sun S."/>
            <person name="Springer D."/>
            <person name="Dromer F."/>
            <person name="Young S."/>
            <person name="Zeng Q."/>
            <person name="Gargeya S."/>
            <person name="Abouelleil A."/>
            <person name="Alvarado L."/>
            <person name="Chapman S.B."/>
            <person name="Gainer-Dewar J."/>
            <person name="Goldberg J."/>
            <person name="Griggs A."/>
            <person name="Gujja S."/>
            <person name="Hansen M."/>
            <person name="Howarth C."/>
            <person name="Imamovic A."/>
            <person name="Larimer J."/>
            <person name="Murphy C."/>
            <person name="Naylor J."/>
            <person name="Pearson M."/>
            <person name="Priest M."/>
            <person name="Roberts A."/>
            <person name="Saif S."/>
            <person name="Shea T."/>
            <person name="Sykes S."/>
            <person name="Wortman J."/>
            <person name="Nusbaum C."/>
            <person name="Birren B."/>
        </authorList>
    </citation>
    <scope>NUCLEOTIDE SEQUENCE [LARGE SCALE GENOMIC DNA]</scope>
    <source>
        <strain evidence="1 2">CA1873</strain>
    </source>
</reference>
<accession>A0ABR5B5A5</accession>
<keyword evidence="2" id="KW-1185">Reference proteome</keyword>
<organism evidence="1 2">
    <name type="scientific">Cryptococcus bacillisporus CA1873</name>
    <dbReference type="NCBI Taxonomy" id="1296111"/>
    <lineage>
        <taxon>Eukaryota</taxon>
        <taxon>Fungi</taxon>
        <taxon>Dikarya</taxon>
        <taxon>Basidiomycota</taxon>
        <taxon>Agaricomycotina</taxon>
        <taxon>Tremellomycetes</taxon>
        <taxon>Tremellales</taxon>
        <taxon>Cryptococcaceae</taxon>
        <taxon>Cryptococcus</taxon>
        <taxon>Cryptococcus gattii species complex</taxon>
    </lineage>
</organism>